<accession>A0A4P9YMX9</accession>
<evidence type="ECO:0000313" key="1">
    <source>
        <dbReference type="EMBL" id="RKP20925.1"/>
    </source>
</evidence>
<gene>
    <name evidence="1" type="ORF">ROZALSC1DRAFT_27637</name>
</gene>
<reference evidence="2" key="1">
    <citation type="journal article" date="2018" name="Nat. Microbiol.">
        <title>Leveraging single-cell genomics to expand the fungal tree of life.</title>
        <authorList>
            <person name="Ahrendt S.R."/>
            <person name="Quandt C.A."/>
            <person name="Ciobanu D."/>
            <person name="Clum A."/>
            <person name="Salamov A."/>
            <person name="Andreopoulos B."/>
            <person name="Cheng J.F."/>
            <person name="Woyke T."/>
            <person name="Pelin A."/>
            <person name="Henrissat B."/>
            <person name="Reynolds N.K."/>
            <person name="Benny G.L."/>
            <person name="Smith M.E."/>
            <person name="James T.Y."/>
            <person name="Grigoriev I.V."/>
        </authorList>
    </citation>
    <scope>NUCLEOTIDE SEQUENCE [LARGE SCALE GENOMIC DNA]</scope>
    <source>
        <strain evidence="2">CSF55</strain>
    </source>
</reference>
<dbReference type="EMBL" id="ML005007">
    <property type="protein sequence ID" value="RKP20925.1"/>
    <property type="molecule type" value="Genomic_DNA"/>
</dbReference>
<evidence type="ECO:0000313" key="2">
    <source>
        <dbReference type="Proteomes" id="UP000281549"/>
    </source>
</evidence>
<protein>
    <submittedName>
        <fullName evidence="1">Uncharacterized protein</fullName>
    </submittedName>
</protein>
<dbReference type="Proteomes" id="UP000281549">
    <property type="component" value="Unassembled WGS sequence"/>
</dbReference>
<organism evidence="1 2">
    <name type="scientific">Rozella allomycis (strain CSF55)</name>
    <dbReference type="NCBI Taxonomy" id="988480"/>
    <lineage>
        <taxon>Eukaryota</taxon>
        <taxon>Fungi</taxon>
        <taxon>Fungi incertae sedis</taxon>
        <taxon>Cryptomycota</taxon>
        <taxon>Cryptomycota incertae sedis</taxon>
        <taxon>Rozella</taxon>
    </lineage>
</organism>
<name>A0A4P9YMX9_ROZAC</name>
<sequence>MLEKNSIYVAAGPVSCLTNAHALEYSSFKKCDPILQRTLWVNSNAEFSFKSVDKIETSWEEKKELIQCQIVDPLFKMSEKLDCLDAIQVLQDPFEPYLISSIVNIFEHSNSLIPLSFSSGKPQFKIPFLNQTIKFIWEQSILSCDVPIRVIQQLENCQFLDTSSLTFDDKIKVRDKMIIDCVSKEFMTSLETYLEANKSRYTRDDYSETYEYLIHFIDKLNLT</sequence>
<dbReference type="AlphaFoldDB" id="A0A4P9YMX9"/>
<proteinExistence type="predicted"/>